<sequence length="130" mass="14993">MFKHLLRFSLLLFFVAGVTYGIHYWIYTSMEPKASLELINFAYKFNVGITFLFTSTMILASEQLKQQLGFIFMVTGVVKLGLLLYLLKTAGYEIDKSVFLHIFVPYVVCVVVEIIYVIKILNEANFSNDR</sequence>
<dbReference type="OrthoDB" id="1451982at2"/>
<evidence type="ECO:0000313" key="3">
    <source>
        <dbReference type="Proteomes" id="UP000199448"/>
    </source>
</evidence>
<name>A0A1H5IEP0_9FLAO</name>
<feature type="transmembrane region" description="Helical" evidence="1">
    <location>
        <begin position="45"/>
        <end position="61"/>
    </location>
</feature>
<dbReference type="Proteomes" id="UP000199448">
    <property type="component" value="Unassembled WGS sequence"/>
</dbReference>
<proteinExistence type="predicted"/>
<keyword evidence="1" id="KW-0472">Membrane</keyword>
<evidence type="ECO:0000313" key="2">
    <source>
        <dbReference type="EMBL" id="SEE38544.1"/>
    </source>
</evidence>
<dbReference type="RefSeq" id="WP_093111220.1">
    <property type="nucleotide sequence ID" value="NZ_FNGG01000001.1"/>
</dbReference>
<dbReference type="EMBL" id="FNUG01000001">
    <property type="protein sequence ID" value="SEE38544.1"/>
    <property type="molecule type" value="Genomic_DNA"/>
</dbReference>
<feature type="transmembrane region" description="Helical" evidence="1">
    <location>
        <begin position="99"/>
        <end position="121"/>
    </location>
</feature>
<keyword evidence="1" id="KW-0812">Transmembrane</keyword>
<gene>
    <name evidence="2" type="ORF">SAMN04488034_101407</name>
</gene>
<organism evidence="2 3">
    <name type="scientific">Salinimicrobium catena</name>
    <dbReference type="NCBI Taxonomy" id="390640"/>
    <lineage>
        <taxon>Bacteria</taxon>
        <taxon>Pseudomonadati</taxon>
        <taxon>Bacteroidota</taxon>
        <taxon>Flavobacteriia</taxon>
        <taxon>Flavobacteriales</taxon>
        <taxon>Flavobacteriaceae</taxon>
        <taxon>Salinimicrobium</taxon>
    </lineage>
</organism>
<dbReference type="AlphaFoldDB" id="A0A1H5IEP0"/>
<protein>
    <submittedName>
        <fullName evidence="2">Uncharacterized protein</fullName>
    </submittedName>
</protein>
<accession>A0A1H5IEP0</accession>
<keyword evidence="3" id="KW-1185">Reference proteome</keyword>
<keyword evidence="1" id="KW-1133">Transmembrane helix</keyword>
<evidence type="ECO:0000256" key="1">
    <source>
        <dbReference type="SAM" id="Phobius"/>
    </source>
</evidence>
<feature type="transmembrane region" description="Helical" evidence="1">
    <location>
        <begin position="68"/>
        <end position="87"/>
    </location>
</feature>
<dbReference type="STRING" id="390640.SAMN04488034_101407"/>
<reference evidence="2 3" key="1">
    <citation type="submission" date="2016-10" db="EMBL/GenBank/DDBJ databases">
        <authorList>
            <person name="de Groot N.N."/>
        </authorList>
    </citation>
    <scope>NUCLEOTIDE SEQUENCE [LARGE SCALE GENOMIC DNA]</scope>
    <source>
        <strain evidence="2 3">DSM 23553</strain>
    </source>
</reference>